<reference evidence="1 2" key="1">
    <citation type="submission" date="2020-02" db="EMBL/GenBank/DDBJ databases">
        <authorList>
            <person name="Ferguson B K."/>
        </authorList>
    </citation>
    <scope>NUCLEOTIDE SEQUENCE [LARGE SCALE GENOMIC DNA]</scope>
</reference>
<organism evidence="1 2">
    <name type="scientific">Nesidiocoris tenuis</name>
    <dbReference type="NCBI Taxonomy" id="355587"/>
    <lineage>
        <taxon>Eukaryota</taxon>
        <taxon>Metazoa</taxon>
        <taxon>Ecdysozoa</taxon>
        <taxon>Arthropoda</taxon>
        <taxon>Hexapoda</taxon>
        <taxon>Insecta</taxon>
        <taxon>Pterygota</taxon>
        <taxon>Neoptera</taxon>
        <taxon>Paraneoptera</taxon>
        <taxon>Hemiptera</taxon>
        <taxon>Heteroptera</taxon>
        <taxon>Panheteroptera</taxon>
        <taxon>Cimicomorpha</taxon>
        <taxon>Miridae</taxon>
        <taxon>Dicyphina</taxon>
        <taxon>Nesidiocoris</taxon>
    </lineage>
</organism>
<protein>
    <submittedName>
        <fullName evidence="1">Uncharacterized protein</fullName>
    </submittedName>
</protein>
<name>A0A6H5GES9_9HEMI</name>
<gene>
    <name evidence="1" type="ORF">NTEN_LOCUS7694</name>
</gene>
<dbReference type="AlphaFoldDB" id="A0A6H5GES9"/>
<dbReference type="Proteomes" id="UP000479000">
    <property type="component" value="Unassembled WGS sequence"/>
</dbReference>
<accession>A0A6H5GES9</accession>
<sequence>SGTPYDHISFILNGGCLTDIYSCFQSHRDRNEYPQESRTSVTNKETVFTVCGTIKRKLLSYSCDSVFTCGTSCHLTPQLARGNHTSDQVHCCGYLDA</sequence>
<proteinExistence type="predicted"/>
<dbReference type="EMBL" id="CADCXU010011755">
    <property type="protein sequence ID" value="CAB0001907.1"/>
    <property type="molecule type" value="Genomic_DNA"/>
</dbReference>
<evidence type="ECO:0000313" key="1">
    <source>
        <dbReference type="EMBL" id="CAB0001907.1"/>
    </source>
</evidence>
<feature type="non-terminal residue" evidence="1">
    <location>
        <position position="1"/>
    </location>
</feature>
<evidence type="ECO:0000313" key="2">
    <source>
        <dbReference type="Proteomes" id="UP000479000"/>
    </source>
</evidence>
<keyword evidence="2" id="KW-1185">Reference proteome</keyword>